<dbReference type="KEGG" id="hspo:JGZ69_08680"/>
<dbReference type="PANTHER" id="PTHR42867">
    <property type="entry name" value="MEMBRANE PROTEIN-RELATED"/>
    <property type="match status" value="1"/>
</dbReference>
<gene>
    <name evidence="2" type="ORF">JGZ69_08680</name>
</gene>
<feature type="transmembrane region" description="Helical" evidence="1">
    <location>
        <begin position="167"/>
        <end position="193"/>
    </location>
</feature>
<feature type="transmembrane region" description="Helical" evidence="1">
    <location>
        <begin position="98"/>
        <end position="122"/>
    </location>
</feature>
<sequence length="248" mass="28188">MSGKRRVKVSGGRAGYNFVSFTGEKYQTLSQFKNGRITTETKLNKEDKKITIILSKIPFVRSFSMVFDLLIEYWRRFIVAAIVLILMELLFIGRSNSIFLYTIPINNLEMLLGLLVIAGLFIKVSEIGSYHAAEHMTSNAFDSGLNLTLDNVRQQPRVHKDCGTNQAVSIVLCFSVLSLILEDSVYVFLLAWSIGYELWRGEPKVIWSLILVIGKVTQYLLFTSKPQDKHLKVAIEAMTRLEEKELAN</sequence>
<accession>A0AB37HND2</accession>
<keyword evidence="1" id="KW-0472">Membrane</keyword>
<protein>
    <submittedName>
        <fullName evidence="2">DUF1385 domain-containing protein</fullName>
    </submittedName>
</protein>
<dbReference type="RefSeq" id="WP_107920441.1">
    <property type="nucleotide sequence ID" value="NZ_CP066701.1"/>
</dbReference>
<dbReference type="Pfam" id="PF07136">
    <property type="entry name" value="DUF1385"/>
    <property type="match status" value="1"/>
</dbReference>
<feature type="transmembrane region" description="Helical" evidence="1">
    <location>
        <begin position="205"/>
        <end position="222"/>
    </location>
</feature>
<evidence type="ECO:0000313" key="3">
    <source>
        <dbReference type="Proteomes" id="UP000595512"/>
    </source>
</evidence>
<keyword evidence="1" id="KW-1133">Transmembrane helix</keyword>
<dbReference type="PANTHER" id="PTHR42867:SF1">
    <property type="entry name" value="MEMBRANE PROTEIN-RELATED"/>
    <property type="match status" value="1"/>
</dbReference>
<name>A0AB37HND2_9BACI</name>
<reference evidence="2 3" key="1">
    <citation type="submission" date="2020-12" db="EMBL/GenBank/DDBJ databases">
        <title>Taxonomic evaluation of the Bacillus sporothermodurans group of bacteria based on whole genome sequences.</title>
        <authorList>
            <person name="Fiedler G."/>
            <person name="Herbstmann A.-D."/>
            <person name="Doll E."/>
            <person name="Wenning M."/>
            <person name="Brinks E."/>
            <person name="Kabisch J."/>
            <person name="Breitenwieser F."/>
            <person name="Lappann M."/>
            <person name="Boehnlein C."/>
            <person name="Franz C."/>
        </authorList>
    </citation>
    <scope>NUCLEOTIDE SEQUENCE [LARGE SCALE GENOMIC DNA]</scope>
    <source>
        <strain evidence="2 3">DSM 10599</strain>
    </source>
</reference>
<organism evidence="2 3">
    <name type="scientific">Heyndrickxia sporothermodurans</name>
    <dbReference type="NCBI Taxonomy" id="46224"/>
    <lineage>
        <taxon>Bacteria</taxon>
        <taxon>Bacillati</taxon>
        <taxon>Bacillota</taxon>
        <taxon>Bacilli</taxon>
        <taxon>Bacillales</taxon>
        <taxon>Bacillaceae</taxon>
        <taxon>Heyndrickxia</taxon>
    </lineage>
</organism>
<dbReference type="Proteomes" id="UP000595512">
    <property type="component" value="Chromosome"/>
</dbReference>
<evidence type="ECO:0000313" key="2">
    <source>
        <dbReference type="EMBL" id="QQX26837.1"/>
    </source>
</evidence>
<proteinExistence type="predicted"/>
<dbReference type="InterPro" id="IPR010787">
    <property type="entry name" value="DUF1385"/>
</dbReference>
<evidence type="ECO:0000256" key="1">
    <source>
        <dbReference type="SAM" id="Phobius"/>
    </source>
</evidence>
<keyword evidence="1" id="KW-0812">Transmembrane</keyword>
<dbReference type="AlphaFoldDB" id="A0AB37HND2"/>
<feature type="transmembrane region" description="Helical" evidence="1">
    <location>
        <begin position="73"/>
        <end position="92"/>
    </location>
</feature>
<dbReference type="EMBL" id="CP066701">
    <property type="protein sequence ID" value="QQX26837.1"/>
    <property type="molecule type" value="Genomic_DNA"/>
</dbReference>